<gene>
    <name evidence="2" type="ORF">P0Y65_03725</name>
</gene>
<protein>
    <submittedName>
        <fullName evidence="2">LuxR family transcriptional regulator</fullName>
    </submittedName>
</protein>
<evidence type="ECO:0000259" key="1">
    <source>
        <dbReference type="PROSITE" id="PS50112"/>
    </source>
</evidence>
<feature type="domain" description="PAS" evidence="1">
    <location>
        <begin position="186"/>
        <end position="222"/>
    </location>
</feature>
<dbReference type="GO" id="GO:0006355">
    <property type="term" value="P:regulation of DNA-templated transcription"/>
    <property type="evidence" value="ECO:0007669"/>
    <property type="project" value="InterPro"/>
</dbReference>
<dbReference type="InterPro" id="IPR036388">
    <property type="entry name" value="WH-like_DNA-bd_sf"/>
</dbReference>
<dbReference type="SUPFAM" id="SSF55785">
    <property type="entry name" value="PYP-like sensor domain (PAS domain)"/>
    <property type="match status" value="1"/>
</dbReference>
<dbReference type="Proteomes" id="UP001217476">
    <property type="component" value="Chromosome"/>
</dbReference>
<dbReference type="EMBL" id="CP119312">
    <property type="protein sequence ID" value="WEK05376.1"/>
    <property type="molecule type" value="Genomic_DNA"/>
</dbReference>
<reference evidence="2" key="1">
    <citation type="submission" date="2023-03" db="EMBL/GenBank/DDBJ databases">
        <title>Andean soil-derived lignocellulolytic bacterial consortium as a source of novel taxa and putative plastic-active enzymes.</title>
        <authorList>
            <person name="Diaz-Garcia L."/>
            <person name="Chuvochina M."/>
            <person name="Feuerriegel G."/>
            <person name="Bunk B."/>
            <person name="Sproer C."/>
            <person name="Streit W.R."/>
            <person name="Rodriguez L.M."/>
            <person name="Overmann J."/>
            <person name="Jimenez D.J."/>
        </authorList>
    </citation>
    <scope>NUCLEOTIDE SEQUENCE</scope>
    <source>
        <strain evidence="2">MAG 4196</strain>
    </source>
</reference>
<dbReference type="PROSITE" id="PS50112">
    <property type="entry name" value="PAS"/>
    <property type="match status" value="1"/>
</dbReference>
<sequence>MREGTVPDGVAQGDALDLIATIYDAAIAPDNWPTVLDACRLFVGGSSAAIFSKNVTGQRRQLLYDDGRLDPALTKEYFDHWATIDPNNSIHVFSPVEQGVIISQHVAPQDFAETRFAREWAFPLGMVDFGSATLERHGDWSTIFGVFRNERDGLGDEQMRQRIGLLAPHIRRAIRIGNAVGAANQRADTFRDTIDALAVAVILVDAEGRLVHANHAADDLLGRSSLSSGQRGFLRLDRSGMRDLLPKAGELAPHSVTLETTSGARFVVYALPLAGHASGNVGQAVAALFIQPASFDPLSVPESLAHTFELTPAELRVSLATIRFDKVADVATYLGLSEATIKTHLSHIFSKTDTRRQADIVKLIAAFASPLAPQRLQPPF</sequence>
<dbReference type="SMART" id="SM00421">
    <property type="entry name" value="HTH_LUXR"/>
    <property type="match status" value="1"/>
</dbReference>
<dbReference type="InterPro" id="IPR035965">
    <property type="entry name" value="PAS-like_dom_sf"/>
</dbReference>
<dbReference type="AlphaFoldDB" id="A0AAJ6B140"/>
<organism evidence="2 3">
    <name type="scientific">Candidatus Devosia phytovorans</name>
    <dbReference type="NCBI Taxonomy" id="3121372"/>
    <lineage>
        <taxon>Bacteria</taxon>
        <taxon>Pseudomonadati</taxon>
        <taxon>Pseudomonadota</taxon>
        <taxon>Alphaproteobacteria</taxon>
        <taxon>Hyphomicrobiales</taxon>
        <taxon>Devosiaceae</taxon>
        <taxon>Devosia</taxon>
    </lineage>
</organism>
<dbReference type="Gene3D" id="3.30.450.20">
    <property type="entry name" value="PAS domain"/>
    <property type="match status" value="1"/>
</dbReference>
<dbReference type="GO" id="GO:0003677">
    <property type="term" value="F:DNA binding"/>
    <property type="evidence" value="ECO:0007669"/>
    <property type="project" value="InterPro"/>
</dbReference>
<dbReference type="InterPro" id="IPR000014">
    <property type="entry name" value="PAS"/>
</dbReference>
<evidence type="ECO:0000313" key="2">
    <source>
        <dbReference type="EMBL" id="WEK05376.1"/>
    </source>
</evidence>
<dbReference type="Gene3D" id="1.10.10.10">
    <property type="entry name" value="Winged helix-like DNA-binding domain superfamily/Winged helix DNA-binding domain"/>
    <property type="match status" value="1"/>
</dbReference>
<dbReference type="InterPro" id="IPR000792">
    <property type="entry name" value="Tscrpt_reg_LuxR_C"/>
</dbReference>
<accession>A0AAJ6B140</accession>
<name>A0AAJ6B140_9HYPH</name>
<dbReference type="SUPFAM" id="SSF46894">
    <property type="entry name" value="C-terminal effector domain of the bipartite response regulators"/>
    <property type="match status" value="1"/>
</dbReference>
<evidence type="ECO:0000313" key="3">
    <source>
        <dbReference type="Proteomes" id="UP001217476"/>
    </source>
</evidence>
<dbReference type="InterPro" id="IPR016032">
    <property type="entry name" value="Sig_transdc_resp-reg_C-effctor"/>
</dbReference>
<proteinExistence type="predicted"/>